<keyword evidence="7 8" id="KW-0472">Membrane</keyword>
<dbReference type="PANTHER" id="PTHR34975">
    <property type="entry name" value="SPORE GERMINATION PROTEIN A2"/>
    <property type="match status" value="1"/>
</dbReference>
<feature type="transmembrane region" description="Helical" evidence="8">
    <location>
        <begin position="7"/>
        <end position="26"/>
    </location>
</feature>
<dbReference type="NCBIfam" id="TIGR00912">
    <property type="entry name" value="2A0309"/>
    <property type="match status" value="1"/>
</dbReference>
<evidence type="ECO:0000256" key="2">
    <source>
        <dbReference type="ARBA" id="ARBA00007998"/>
    </source>
</evidence>
<feature type="transmembrane region" description="Helical" evidence="8">
    <location>
        <begin position="32"/>
        <end position="54"/>
    </location>
</feature>
<feature type="transmembrane region" description="Helical" evidence="8">
    <location>
        <begin position="298"/>
        <end position="318"/>
    </location>
</feature>
<reference evidence="9 10" key="1">
    <citation type="submission" date="2020-09" db="EMBL/GenBank/DDBJ databases">
        <title>Paenibacillus sp. strain PR3 16S rRNA gene Genome sequencing and assembly.</title>
        <authorList>
            <person name="Kim J."/>
        </authorList>
    </citation>
    <scope>NUCLEOTIDE SEQUENCE [LARGE SCALE GENOMIC DNA]</scope>
    <source>
        <strain evidence="9 10">PR3</strain>
    </source>
</reference>
<keyword evidence="6 8" id="KW-1133">Transmembrane helix</keyword>
<evidence type="ECO:0000313" key="10">
    <source>
        <dbReference type="Proteomes" id="UP000609346"/>
    </source>
</evidence>
<dbReference type="InterPro" id="IPR004761">
    <property type="entry name" value="Spore_GerAB"/>
</dbReference>
<dbReference type="EMBL" id="JACXZA010000004">
    <property type="protein sequence ID" value="MBD3920863.1"/>
    <property type="molecule type" value="Genomic_DNA"/>
</dbReference>
<feature type="transmembrane region" description="Helical" evidence="8">
    <location>
        <begin position="338"/>
        <end position="354"/>
    </location>
</feature>
<dbReference type="RefSeq" id="WP_191205124.1">
    <property type="nucleotide sequence ID" value="NZ_JACXZA010000004.1"/>
</dbReference>
<comment type="subcellular location">
    <subcellularLocation>
        <location evidence="1">Membrane</location>
        <topology evidence="1">Multi-pass membrane protein</topology>
    </subcellularLocation>
</comment>
<dbReference type="PANTHER" id="PTHR34975:SF2">
    <property type="entry name" value="SPORE GERMINATION PROTEIN A2"/>
    <property type="match status" value="1"/>
</dbReference>
<feature type="transmembrane region" description="Helical" evidence="8">
    <location>
        <begin position="221"/>
        <end position="247"/>
    </location>
</feature>
<feature type="transmembrane region" description="Helical" evidence="8">
    <location>
        <begin position="66"/>
        <end position="86"/>
    </location>
</feature>
<evidence type="ECO:0000256" key="1">
    <source>
        <dbReference type="ARBA" id="ARBA00004141"/>
    </source>
</evidence>
<feature type="transmembrane region" description="Helical" evidence="8">
    <location>
        <begin position="182"/>
        <end position="201"/>
    </location>
</feature>
<feature type="transmembrane region" description="Helical" evidence="8">
    <location>
        <begin position="106"/>
        <end position="128"/>
    </location>
</feature>
<accession>A0ABR8MY40</accession>
<evidence type="ECO:0000256" key="8">
    <source>
        <dbReference type="SAM" id="Phobius"/>
    </source>
</evidence>
<dbReference type="Pfam" id="PF03845">
    <property type="entry name" value="Spore_permease"/>
    <property type="match status" value="1"/>
</dbReference>
<keyword evidence="4" id="KW-0309">Germination</keyword>
<gene>
    <name evidence="9" type="ORF">H8B09_19000</name>
</gene>
<evidence type="ECO:0000256" key="3">
    <source>
        <dbReference type="ARBA" id="ARBA00022448"/>
    </source>
</evidence>
<comment type="similarity">
    <text evidence="2">Belongs to the amino acid-polyamine-organocation (APC) superfamily. Spore germination protein (SGP) (TC 2.A.3.9) family.</text>
</comment>
<organism evidence="9 10">
    <name type="scientific">Paenibacillus terricola</name>
    <dbReference type="NCBI Taxonomy" id="2763503"/>
    <lineage>
        <taxon>Bacteria</taxon>
        <taxon>Bacillati</taxon>
        <taxon>Bacillota</taxon>
        <taxon>Bacilli</taxon>
        <taxon>Bacillales</taxon>
        <taxon>Paenibacillaceae</taxon>
        <taxon>Paenibacillus</taxon>
    </lineage>
</organism>
<keyword evidence="10" id="KW-1185">Reference proteome</keyword>
<evidence type="ECO:0000256" key="6">
    <source>
        <dbReference type="ARBA" id="ARBA00022989"/>
    </source>
</evidence>
<protein>
    <submittedName>
        <fullName evidence="9">GerAB/ArcD/ProY family transporter</fullName>
    </submittedName>
</protein>
<keyword evidence="3" id="KW-0813">Transport</keyword>
<evidence type="ECO:0000256" key="7">
    <source>
        <dbReference type="ARBA" id="ARBA00023136"/>
    </source>
</evidence>
<name>A0ABR8MY40_9BACL</name>
<proteinExistence type="inferred from homology"/>
<evidence type="ECO:0000256" key="5">
    <source>
        <dbReference type="ARBA" id="ARBA00022692"/>
    </source>
</evidence>
<evidence type="ECO:0000256" key="4">
    <source>
        <dbReference type="ARBA" id="ARBA00022544"/>
    </source>
</evidence>
<comment type="caution">
    <text evidence="9">The sequence shown here is derived from an EMBL/GenBank/DDBJ whole genome shotgun (WGS) entry which is preliminary data.</text>
</comment>
<sequence>MITPRQLASTVILFLIGSSSLFLLGGNADRDAWISVIIGMLAGLLLLSCVTLQIQKLEPDRNLIEIFKLYFGRIIGFMFGFIYIIYYCYKCIRNVRELADLSIMYLLPDTPLSMIILMICLIGGYAVIGGPGVFFRMVEVLLPILVMIYVVLFILLLSAGLIDLGRLLPILEKGFKPVWDAAMPEIISFPFGEMVLFLMFWRYTAEDGDGTVMRMTIKGYIFAGAFITIMNIITIGSLGQFAGWSVVPLLQATTFVQLGNILERIDPLVSLLLFSAVYVKLTAYYLGASIAFAYLFRVKLRIAAIPVGIGIYVGSFWFRSYMHQVNVGFESNLKFHFPIFQIVIPIVLLLVMLMRKKVRSRGNHAGDD</sequence>
<feature type="transmembrane region" description="Helical" evidence="8">
    <location>
        <begin position="140"/>
        <end position="162"/>
    </location>
</feature>
<dbReference type="Proteomes" id="UP000609346">
    <property type="component" value="Unassembled WGS sequence"/>
</dbReference>
<feature type="transmembrane region" description="Helical" evidence="8">
    <location>
        <begin position="267"/>
        <end position="286"/>
    </location>
</feature>
<keyword evidence="5 8" id="KW-0812">Transmembrane</keyword>
<evidence type="ECO:0000313" key="9">
    <source>
        <dbReference type="EMBL" id="MBD3920863.1"/>
    </source>
</evidence>